<feature type="compositionally biased region" description="Basic residues" evidence="1">
    <location>
        <begin position="21"/>
        <end position="31"/>
    </location>
</feature>
<feature type="region of interest" description="Disordered" evidence="1">
    <location>
        <begin position="1"/>
        <end position="35"/>
    </location>
</feature>
<protein>
    <submittedName>
        <fullName evidence="2">Uncharacterized protein</fullName>
    </submittedName>
</protein>
<reference evidence="2 3" key="1">
    <citation type="submission" date="2020-08" db="EMBL/GenBank/DDBJ databases">
        <title>Genomic Encyclopedia of Type Strains, Phase III (KMG-III): the genomes of soil and plant-associated and newly described type strains.</title>
        <authorList>
            <person name="Whitman W."/>
        </authorList>
    </citation>
    <scope>NUCLEOTIDE SEQUENCE [LARGE SCALE GENOMIC DNA]</scope>
    <source>
        <strain evidence="2 3">CECT 3273</strain>
    </source>
</reference>
<evidence type="ECO:0000313" key="2">
    <source>
        <dbReference type="EMBL" id="MBB4896508.1"/>
    </source>
</evidence>
<sequence length="69" mass="7035">MPGTPAVRTVPVPLRNVTGGRGRRALGRGRTRGGADLQLHAPGGVLTVRGTYADRMAAGFVRIGRGGAA</sequence>
<accession>A0A7W7PPH4</accession>
<evidence type="ECO:0000256" key="1">
    <source>
        <dbReference type="SAM" id="MobiDB-lite"/>
    </source>
</evidence>
<dbReference type="AlphaFoldDB" id="A0A7W7PPH4"/>
<proteinExistence type="predicted"/>
<keyword evidence="3" id="KW-1185">Reference proteome</keyword>
<evidence type="ECO:0000313" key="3">
    <source>
        <dbReference type="Proteomes" id="UP000579523"/>
    </source>
</evidence>
<dbReference type="EMBL" id="JACHJI010000001">
    <property type="protein sequence ID" value="MBB4896508.1"/>
    <property type="molecule type" value="Genomic_DNA"/>
</dbReference>
<name>A0A7W7PPH4_9ACTN</name>
<organism evidence="2 3">
    <name type="scientific">Streptomyces griseomycini</name>
    <dbReference type="NCBI Taxonomy" id="66895"/>
    <lineage>
        <taxon>Bacteria</taxon>
        <taxon>Bacillati</taxon>
        <taxon>Actinomycetota</taxon>
        <taxon>Actinomycetes</taxon>
        <taxon>Kitasatosporales</taxon>
        <taxon>Streptomycetaceae</taxon>
        <taxon>Streptomyces</taxon>
    </lineage>
</organism>
<comment type="caution">
    <text evidence="2">The sequence shown here is derived from an EMBL/GenBank/DDBJ whole genome shotgun (WGS) entry which is preliminary data.</text>
</comment>
<dbReference type="Proteomes" id="UP000579523">
    <property type="component" value="Unassembled WGS sequence"/>
</dbReference>
<gene>
    <name evidence="2" type="ORF">FHS37_000524</name>
</gene>